<evidence type="ECO:0000313" key="3">
    <source>
        <dbReference type="Proteomes" id="UP000324222"/>
    </source>
</evidence>
<proteinExistence type="predicted"/>
<feature type="compositionally biased region" description="Polar residues" evidence="1">
    <location>
        <begin position="45"/>
        <end position="62"/>
    </location>
</feature>
<comment type="caution">
    <text evidence="2">The sequence shown here is derived from an EMBL/GenBank/DDBJ whole genome shotgun (WGS) entry which is preliminary data.</text>
</comment>
<dbReference type="Proteomes" id="UP000324222">
    <property type="component" value="Unassembled WGS sequence"/>
</dbReference>
<feature type="compositionally biased region" description="Low complexity" evidence="1">
    <location>
        <begin position="12"/>
        <end position="23"/>
    </location>
</feature>
<feature type="compositionally biased region" description="Basic and acidic residues" evidence="1">
    <location>
        <begin position="25"/>
        <end position="43"/>
    </location>
</feature>
<dbReference type="EMBL" id="VSRR010147721">
    <property type="protein sequence ID" value="MPD05766.1"/>
    <property type="molecule type" value="Genomic_DNA"/>
</dbReference>
<feature type="region of interest" description="Disordered" evidence="1">
    <location>
        <begin position="1"/>
        <end position="62"/>
    </location>
</feature>
<accession>A0A5B7KFY3</accession>
<reference evidence="2 3" key="1">
    <citation type="submission" date="2019-05" db="EMBL/GenBank/DDBJ databases">
        <title>Another draft genome of Portunus trituberculatus and its Hox gene families provides insights of decapod evolution.</title>
        <authorList>
            <person name="Jeong J.-H."/>
            <person name="Song I."/>
            <person name="Kim S."/>
            <person name="Choi T."/>
            <person name="Kim D."/>
            <person name="Ryu S."/>
            <person name="Kim W."/>
        </authorList>
    </citation>
    <scope>NUCLEOTIDE SEQUENCE [LARGE SCALE GENOMIC DNA]</scope>
    <source>
        <tissue evidence="2">Muscle</tissue>
    </source>
</reference>
<sequence>MLKYHHHKEQDLSLPSPTSPSAPQHRRDGKIPTAETNEHHLELSRASNTCATKDTSVGSLLS</sequence>
<organism evidence="2 3">
    <name type="scientific">Portunus trituberculatus</name>
    <name type="common">Swimming crab</name>
    <name type="synonym">Neptunus trituberculatus</name>
    <dbReference type="NCBI Taxonomy" id="210409"/>
    <lineage>
        <taxon>Eukaryota</taxon>
        <taxon>Metazoa</taxon>
        <taxon>Ecdysozoa</taxon>
        <taxon>Arthropoda</taxon>
        <taxon>Crustacea</taxon>
        <taxon>Multicrustacea</taxon>
        <taxon>Malacostraca</taxon>
        <taxon>Eumalacostraca</taxon>
        <taxon>Eucarida</taxon>
        <taxon>Decapoda</taxon>
        <taxon>Pleocyemata</taxon>
        <taxon>Brachyura</taxon>
        <taxon>Eubrachyura</taxon>
        <taxon>Portunoidea</taxon>
        <taxon>Portunidae</taxon>
        <taxon>Portuninae</taxon>
        <taxon>Portunus</taxon>
    </lineage>
</organism>
<protein>
    <submittedName>
        <fullName evidence="2">Uncharacterized protein</fullName>
    </submittedName>
</protein>
<gene>
    <name evidence="2" type="ORF">E2C01_101530</name>
</gene>
<dbReference type="AlphaFoldDB" id="A0A5B7KFY3"/>
<name>A0A5B7KFY3_PORTR</name>
<keyword evidence="3" id="KW-1185">Reference proteome</keyword>
<evidence type="ECO:0000256" key="1">
    <source>
        <dbReference type="SAM" id="MobiDB-lite"/>
    </source>
</evidence>
<evidence type="ECO:0000313" key="2">
    <source>
        <dbReference type="EMBL" id="MPD05766.1"/>
    </source>
</evidence>